<reference evidence="2 3" key="1">
    <citation type="submission" date="2015-04" db="EMBL/GenBank/DDBJ databases">
        <title>Complete Sequence for the Genome of the Thioalkalivibrio versutus D301.</title>
        <authorList>
            <person name="Mu T."/>
            <person name="Zhou J."/>
            <person name="Xu X."/>
        </authorList>
    </citation>
    <scope>NUCLEOTIDE SEQUENCE [LARGE SCALE GENOMIC DNA]</scope>
    <source>
        <strain evidence="2 3">D301</strain>
    </source>
</reference>
<keyword evidence="3" id="KW-1185">Reference proteome</keyword>
<evidence type="ECO:0000313" key="3">
    <source>
        <dbReference type="Proteomes" id="UP000064201"/>
    </source>
</evidence>
<protein>
    <recommendedName>
        <fullName evidence="4">DUF3108 domain-containing protein</fullName>
    </recommendedName>
</protein>
<dbReference type="OrthoDB" id="6007799at2"/>
<evidence type="ECO:0000256" key="1">
    <source>
        <dbReference type="SAM" id="SignalP"/>
    </source>
</evidence>
<dbReference type="KEGG" id="tvr:TVD_10155"/>
<accession>A0A0G3G5R9</accession>
<dbReference type="PATRIC" id="fig|106634.4.peg.2080"/>
<dbReference type="EMBL" id="CP011367">
    <property type="protein sequence ID" value="AKJ95699.1"/>
    <property type="molecule type" value="Genomic_DNA"/>
</dbReference>
<dbReference type="Pfam" id="PF11306">
    <property type="entry name" value="DUF3108"/>
    <property type="match status" value="1"/>
</dbReference>
<dbReference type="AlphaFoldDB" id="A0A0G3G5R9"/>
<sequence length="249" mass="28646">MFRLAIALLLALLAAPAAAERDLSPIPPYTASYEANAMGNTLKARITLNHEDVQTRMAMDAHVSGFLRILGRFELSREALMNSRSGDLQLVQSRSQQITPRRERKVETRFDWETNRAIGTINGERFDLEVPPQTLDFLGSLYLMMQRLESGALSSEGDRETIQALERDRLREYRFEYAGRETMDSPIGRVETIRIDRRTDDSDVALSAWFARELRHVPVRFDYEADGRVFELNLTQLEWHDPIIDLTDE</sequence>
<evidence type="ECO:0008006" key="4">
    <source>
        <dbReference type="Google" id="ProtNLM"/>
    </source>
</evidence>
<feature type="signal peptide" evidence="1">
    <location>
        <begin position="1"/>
        <end position="19"/>
    </location>
</feature>
<feature type="chain" id="PRO_5002553711" description="DUF3108 domain-containing protein" evidence="1">
    <location>
        <begin position="20"/>
        <end position="249"/>
    </location>
</feature>
<organism evidence="2 3">
    <name type="scientific">Thioalkalivibrio versutus</name>
    <dbReference type="NCBI Taxonomy" id="106634"/>
    <lineage>
        <taxon>Bacteria</taxon>
        <taxon>Pseudomonadati</taxon>
        <taxon>Pseudomonadota</taxon>
        <taxon>Gammaproteobacteria</taxon>
        <taxon>Chromatiales</taxon>
        <taxon>Ectothiorhodospiraceae</taxon>
        <taxon>Thioalkalivibrio</taxon>
    </lineage>
</organism>
<dbReference type="InterPro" id="IPR021457">
    <property type="entry name" value="DUF3108"/>
</dbReference>
<gene>
    <name evidence="2" type="ORF">TVD_10155</name>
</gene>
<proteinExistence type="predicted"/>
<evidence type="ECO:0000313" key="2">
    <source>
        <dbReference type="EMBL" id="AKJ95699.1"/>
    </source>
</evidence>
<dbReference type="STRING" id="106634.TVD_10155"/>
<dbReference type="RefSeq" id="WP_018176048.1">
    <property type="nucleotide sequence ID" value="NZ_CP011367.1"/>
</dbReference>
<dbReference type="Proteomes" id="UP000064201">
    <property type="component" value="Chromosome"/>
</dbReference>
<keyword evidence="1" id="KW-0732">Signal</keyword>
<name>A0A0G3G5R9_9GAMM</name>